<gene>
    <name evidence="3" type="ORF">CTI12_AA001770</name>
</gene>
<dbReference type="Proteomes" id="UP000245207">
    <property type="component" value="Unassembled WGS sequence"/>
</dbReference>
<keyword evidence="1" id="KW-0862">Zinc</keyword>
<dbReference type="EMBL" id="PKPP01000003">
    <property type="protein sequence ID" value="PWA99874.1"/>
    <property type="molecule type" value="Genomic_DNA"/>
</dbReference>
<evidence type="ECO:0000313" key="4">
    <source>
        <dbReference type="Proteomes" id="UP000245207"/>
    </source>
</evidence>
<dbReference type="SUPFAM" id="SSF57850">
    <property type="entry name" value="RING/U-box"/>
    <property type="match status" value="1"/>
</dbReference>
<accession>A0A2U1QPE2</accession>
<dbReference type="SMART" id="SM00184">
    <property type="entry name" value="RING"/>
    <property type="match status" value="1"/>
</dbReference>
<evidence type="ECO:0000259" key="2">
    <source>
        <dbReference type="PROSITE" id="PS50089"/>
    </source>
</evidence>
<dbReference type="PANTHER" id="PTHR47662">
    <property type="entry name" value="RING-TYPE DOMAIN-CONTAINING PROTEIN"/>
    <property type="match status" value="1"/>
</dbReference>
<dbReference type="PROSITE" id="PS50089">
    <property type="entry name" value="ZF_RING_2"/>
    <property type="match status" value="1"/>
</dbReference>
<keyword evidence="1" id="KW-0863">Zinc-finger</keyword>
<evidence type="ECO:0000313" key="3">
    <source>
        <dbReference type="EMBL" id="PWA99874.1"/>
    </source>
</evidence>
<protein>
    <submittedName>
        <fullName evidence="3">Zinc finger, RING/FYVE/PHD-type</fullName>
    </submittedName>
</protein>
<dbReference type="CDD" id="cd16448">
    <property type="entry name" value="RING-H2"/>
    <property type="match status" value="1"/>
</dbReference>
<reference evidence="3 4" key="1">
    <citation type="journal article" date="2018" name="Mol. Plant">
        <title>The genome of Artemisia annua provides insight into the evolution of Asteraceae family and artemisinin biosynthesis.</title>
        <authorList>
            <person name="Shen Q."/>
            <person name="Zhang L."/>
            <person name="Liao Z."/>
            <person name="Wang S."/>
            <person name="Yan T."/>
            <person name="Shi P."/>
            <person name="Liu M."/>
            <person name="Fu X."/>
            <person name="Pan Q."/>
            <person name="Wang Y."/>
            <person name="Lv Z."/>
            <person name="Lu X."/>
            <person name="Zhang F."/>
            <person name="Jiang W."/>
            <person name="Ma Y."/>
            <person name="Chen M."/>
            <person name="Hao X."/>
            <person name="Li L."/>
            <person name="Tang Y."/>
            <person name="Lv G."/>
            <person name="Zhou Y."/>
            <person name="Sun X."/>
            <person name="Brodelius P.E."/>
            <person name="Rose J.K.C."/>
            <person name="Tang K."/>
        </authorList>
    </citation>
    <scope>NUCLEOTIDE SEQUENCE [LARGE SCALE GENOMIC DNA]</scope>
    <source>
        <strain evidence="4">cv. Huhao1</strain>
        <tissue evidence="3">Leaf</tissue>
    </source>
</reference>
<dbReference type="InterPro" id="IPR001841">
    <property type="entry name" value="Znf_RING"/>
</dbReference>
<evidence type="ECO:0000256" key="1">
    <source>
        <dbReference type="PROSITE-ProRule" id="PRU00175"/>
    </source>
</evidence>
<comment type="caution">
    <text evidence="3">The sequence shown here is derived from an EMBL/GenBank/DDBJ whole genome shotgun (WGS) entry which is preliminary data.</text>
</comment>
<dbReference type="InterPro" id="IPR013083">
    <property type="entry name" value="Znf_RING/FYVE/PHD"/>
</dbReference>
<dbReference type="AlphaFoldDB" id="A0A2U1QPE2"/>
<feature type="domain" description="RING-type" evidence="2">
    <location>
        <begin position="58"/>
        <end position="100"/>
    </location>
</feature>
<dbReference type="Pfam" id="PF13639">
    <property type="entry name" value="zf-RING_2"/>
    <property type="match status" value="1"/>
</dbReference>
<dbReference type="OrthoDB" id="9984778at2759"/>
<keyword evidence="1" id="KW-0479">Metal-binding</keyword>
<dbReference type="GO" id="GO:0008270">
    <property type="term" value="F:zinc ion binding"/>
    <property type="evidence" value="ECO:0007669"/>
    <property type="project" value="UniProtKB-KW"/>
</dbReference>
<keyword evidence="4" id="KW-1185">Reference proteome</keyword>
<name>A0A2U1QPE2_ARTAN</name>
<proteinExistence type="predicted"/>
<dbReference type="Gene3D" id="3.30.40.10">
    <property type="entry name" value="Zinc/RING finger domain, C3HC4 (zinc finger)"/>
    <property type="match status" value="1"/>
</dbReference>
<dbReference type="PANTHER" id="PTHR47662:SF1">
    <property type="entry name" value="RING-TYPE DOMAIN-CONTAINING PROTEIN"/>
    <property type="match status" value="1"/>
</dbReference>
<sequence>MARRFLILISTAFSTYLSWALDAFYRRSISYKVPMKSGLELKRSWFNKNSSPNELEECAVCLHVIEVYDEIRELRCKHLFHKDCLDRCVEHKHTTCPLCRDYLAGPRMVCELGWEMIVFSFCNTNRLDDDDYSRWWLR</sequence>
<organism evidence="3 4">
    <name type="scientific">Artemisia annua</name>
    <name type="common">Sweet wormwood</name>
    <dbReference type="NCBI Taxonomy" id="35608"/>
    <lineage>
        <taxon>Eukaryota</taxon>
        <taxon>Viridiplantae</taxon>
        <taxon>Streptophyta</taxon>
        <taxon>Embryophyta</taxon>
        <taxon>Tracheophyta</taxon>
        <taxon>Spermatophyta</taxon>
        <taxon>Magnoliopsida</taxon>
        <taxon>eudicotyledons</taxon>
        <taxon>Gunneridae</taxon>
        <taxon>Pentapetalae</taxon>
        <taxon>asterids</taxon>
        <taxon>campanulids</taxon>
        <taxon>Asterales</taxon>
        <taxon>Asteraceae</taxon>
        <taxon>Asteroideae</taxon>
        <taxon>Anthemideae</taxon>
        <taxon>Artemisiinae</taxon>
        <taxon>Artemisia</taxon>
    </lineage>
</organism>